<proteinExistence type="predicted"/>
<dbReference type="Proteomes" id="UP001448614">
    <property type="component" value="Unassembled WGS sequence"/>
</dbReference>
<keyword evidence="3" id="KW-1185">Reference proteome</keyword>
<reference evidence="2 3" key="1">
    <citation type="journal article" date="2024" name="Appl. Microbiol. Biotechnol.">
        <title>Biosynthetic gene clusters with biotechnological applications in novel Antarctic isolates from Actinomycetota.</title>
        <authorList>
            <person name="Bruna P."/>
            <person name="Nunez-Montero K."/>
            <person name="Contreras M.J."/>
            <person name="Leal K."/>
            <person name="Garcia M."/>
            <person name="Abanto M."/>
            <person name="Barrientos L."/>
        </authorList>
    </citation>
    <scope>NUCLEOTIDE SEQUENCE [LARGE SCALE GENOMIC DNA]</scope>
    <source>
        <strain evidence="2 3">Se16.17</strain>
    </source>
</reference>
<gene>
    <name evidence="2" type="ORF">V3C41_00505</name>
</gene>
<sequence>MEDIPPFSSFEGVHVQWELPEALTRGHVSDKTETPAEAFPLIPNRWLIVRYEQKPGEDQIAAAGWVIHSDHLQSEDPSKPGTSPYITPAGHASDAHFDLIGRAHPLSQAPWKEPTNARTPFLTALGPGTPTFTAFEPYHRNVLSFHDTLHDRHGSSGYAPNTTLSYLAVGWYSTESVDILKQLPKIAHYMAPEARQTPTTHDVMAALGWSLNTPAEPARSIYVGTALGLKWEAAGPAPLSRKPLRDQISVHFGNNLAEIIDGRSGARDLARLFMGKLGSDDEPGNQALEHQRILAEGFSNVSGGYQWRIEFRHNEEQATKPAAIASPSWLDQLNINQHNQDKILRTIQGLEQRRDDIHYLRNIEPARRPPGYGSHFNTQLDSEVNKTTRQISQEAERLASIRPKVPQGDDLTLAAAAEQHAKVHGLDTAKYRLTRHPAEPYHAADDPTVAIYGAGTNPKDMTRDPGDLLPCRIKEQLLKSIRLNGTTVTGSVSPPTPGNLAGLPVDSLPEILKEFHLLHQAAQFPGALAAIGTPESHPLGGTAPEYLREWEQPWIPMFISWKLHHYQTPYQTGPNRHWDLALEDHELRYEWKGTGALTGAGLGGLDQQTFKGRAYLNPTFANVTRGQLSRYRGTYGLTGRAHTALERLDEQLNSTDLLSQRLAGFNDWLLQRKTAAHTTNAEGRHLATSNGPDPYNYSKQNRFQPVRAGYLAFIDLRLIDRFGRTVVIVGPNQRQAEHFTPLLTPNTAPTKPPFPTAVDTQRFIHLRPRIIINARVDFTADTQTNSGIAGWLFANHLERTVAVYSGTGEALGRLRVNTTATGPRLIFLALPFAPAHYGTAEFTASYPHIYSFLTGILSRGSSAFESLLSLLESANDLTVDPDETDDSAPASLTGQPVAIVSATVSLTTASTPPTDPSWNTVISNTPPDMAATPYMWPTQLGRVSDELEDGLIGYFPAHKDNTIDYSHLIAGNGMDSSPDGYVRPPRLNEDLLLQTSSAENPTHTPVALLLNPHLATHAHTGVLPAAELRLDPETVGRTIRRIKISFPVGPFLTTMHPQATPAHTALATSTLQRSSSGAPSTPLFLSRHPISITRSEFLRLDPQTPDELIDVTVGWDTQYAADGVKISVIHLGPFNARTPLGEFQPEEQPLTTLLGRAGLGPTAGVLLEITSTVDGRHIAIDTATITTTNTGAPASIKFPPLDERHGKWEWAHPHPSTTNEPLWSLMQPVPTDTAPHPDEPPPTIVTGFLTLNAHSSKADSEQPFIVTTSEVYHLDRGQVRFRYQGSGTPGALVEIHLPATENGLGRRWESPGWPNPTFVGADGTFDASGTTYNSGHPIAELRQVTQGRPSPPVAARYTMTPLSLTATKKHNPGTADYTYTYTGTGSNGATIEVLTDTGWAALDLRIGDDGRFSITRTGNDTEYARVRQRIETLLSPEIELTYKNEDADQSAEEE</sequence>
<dbReference type="EMBL" id="JBBMFV010000001">
    <property type="protein sequence ID" value="MEO3939545.1"/>
    <property type="molecule type" value="Genomic_DNA"/>
</dbReference>
<feature type="region of interest" description="Disordered" evidence="1">
    <location>
        <begin position="679"/>
        <end position="699"/>
    </location>
</feature>
<comment type="caution">
    <text evidence="2">The sequence shown here is derived from an EMBL/GenBank/DDBJ whole genome shotgun (WGS) entry which is preliminary data.</text>
</comment>
<name>A0ABV0GM18_PAENI</name>
<accession>A0ABV0GM18</accession>
<protein>
    <submittedName>
        <fullName evidence="2">Uncharacterized protein</fullName>
    </submittedName>
</protein>
<evidence type="ECO:0000256" key="1">
    <source>
        <dbReference type="SAM" id="MobiDB-lite"/>
    </source>
</evidence>
<evidence type="ECO:0000313" key="2">
    <source>
        <dbReference type="EMBL" id="MEO3939545.1"/>
    </source>
</evidence>
<evidence type="ECO:0000313" key="3">
    <source>
        <dbReference type="Proteomes" id="UP001448614"/>
    </source>
</evidence>
<organism evidence="2 3">
    <name type="scientific">Paenarthrobacter nicotinovorans</name>
    <name type="common">Arthrobacter nicotinovorans</name>
    <dbReference type="NCBI Taxonomy" id="29320"/>
    <lineage>
        <taxon>Bacteria</taxon>
        <taxon>Bacillati</taxon>
        <taxon>Actinomycetota</taxon>
        <taxon>Actinomycetes</taxon>
        <taxon>Micrococcales</taxon>
        <taxon>Micrococcaceae</taxon>
        <taxon>Paenarthrobacter</taxon>
    </lineage>
</organism>
<dbReference type="RefSeq" id="WP_347781532.1">
    <property type="nucleotide sequence ID" value="NZ_JBBMFV010000001.1"/>
</dbReference>